<dbReference type="Pfam" id="PF13589">
    <property type="entry name" value="HATPase_c_3"/>
    <property type="match status" value="1"/>
</dbReference>
<proteinExistence type="inferred from homology"/>
<dbReference type="SUPFAM" id="SSF109604">
    <property type="entry name" value="HD-domain/PDEase-like"/>
    <property type="match status" value="1"/>
</dbReference>
<dbReference type="InterPro" id="IPR020575">
    <property type="entry name" value="Hsp90_N"/>
</dbReference>
<organism evidence="6 7">
    <name type="scientific">Pedobacter cryoconitis</name>
    <dbReference type="NCBI Taxonomy" id="188932"/>
    <lineage>
        <taxon>Bacteria</taxon>
        <taxon>Pseudomonadati</taxon>
        <taxon>Bacteroidota</taxon>
        <taxon>Sphingobacteriia</taxon>
        <taxon>Sphingobacteriales</taxon>
        <taxon>Sphingobacteriaceae</taxon>
        <taxon>Pedobacter</taxon>
    </lineage>
</organism>
<dbReference type="Gene3D" id="3.30.565.10">
    <property type="entry name" value="Histidine kinase-like ATPase, C-terminal domain"/>
    <property type="match status" value="1"/>
</dbReference>
<evidence type="ECO:0000256" key="2">
    <source>
        <dbReference type="ARBA" id="ARBA00022741"/>
    </source>
</evidence>
<comment type="caution">
    <text evidence="6">The sequence shown here is derived from an EMBL/GenBank/DDBJ whole genome shotgun (WGS) entry which is preliminary data.</text>
</comment>
<dbReference type="CDD" id="cd00077">
    <property type="entry name" value="HDc"/>
    <property type="match status" value="1"/>
</dbReference>
<feature type="domain" description="HD-CE" evidence="5">
    <location>
        <begin position="52"/>
        <end position="292"/>
    </location>
</feature>
<dbReference type="InterPro" id="IPR056471">
    <property type="entry name" value="HD-CE"/>
</dbReference>
<dbReference type="GO" id="GO:0051082">
    <property type="term" value="F:unfolded protein binding"/>
    <property type="evidence" value="ECO:0007669"/>
    <property type="project" value="InterPro"/>
</dbReference>
<dbReference type="GO" id="GO:0016887">
    <property type="term" value="F:ATP hydrolysis activity"/>
    <property type="evidence" value="ECO:0007669"/>
    <property type="project" value="InterPro"/>
</dbReference>
<dbReference type="Gene3D" id="1.10.3210.10">
    <property type="entry name" value="Hypothetical protein af1432"/>
    <property type="match status" value="1"/>
</dbReference>
<evidence type="ECO:0000256" key="3">
    <source>
        <dbReference type="ARBA" id="ARBA00022840"/>
    </source>
</evidence>
<dbReference type="AlphaFoldDB" id="A0A7X0JAN1"/>
<dbReference type="Pfam" id="PF24391">
    <property type="entry name" value="HD-CE"/>
    <property type="match status" value="1"/>
</dbReference>
<dbReference type="PANTHER" id="PTHR11528">
    <property type="entry name" value="HEAT SHOCK PROTEIN 90 FAMILY MEMBER"/>
    <property type="match status" value="1"/>
</dbReference>
<protein>
    <recommendedName>
        <fullName evidence="5">HD-CE domain-containing protein</fullName>
    </recommendedName>
</protein>
<reference evidence="6 7" key="1">
    <citation type="submission" date="2020-08" db="EMBL/GenBank/DDBJ databases">
        <title>Genomic Encyclopedia of Type Strains, Phase IV (KMG-V): Genome sequencing to study the core and pangenomes of soil and plant-associated prokaryotes.</title>
        <authorList>
            <person name="Whitman W."/>
        </authorList>
    </citation>
    <scope>NUCLEOTIDE SEQUENCE [LARGE SCALE GENOMIC DNA]</scope>
    <source>
        <strain evidence="6 7">M2T3</strain>
    </source>
</reference>
<dbReference type="EMBL" id="JACHCC010000017">
    <property type="protein sequence ID" value="MBB6502901.1"/>
    <property type="molecule type" value="Genomic_DNA"/>
</dbReference>
<keyword evidence="3" id="KW-0067">ATP-binding</keyword>
<keyword evidence="2" id="KW-0547">Nucleotide-binding</keyword>
<evidence type="ECO:0000313" key="6">
    <source>
        <dbReference type="EMBL" id="MBB6502901.1"/>
    </source>
</evidence>
<dbReference type="GO" id="GO:0140662">
    <property type="term" value="F:ATP-dependent protein folding chaperone"/>
    <property type="evidence" value="ECO:0007669"/>
    <property type="project" value="InterPro"/>
</dbReference>
<dbReference type="InterPro" id="IPR003607">
    <property type="entry name" value="HD/PDEase_dom"/>
</dbReference>
<gene>
    <name evidence="6" type="ORF">HDF25_005086</name>
</gene>
<evidence type="ECO:0000256" key="4">
    <source>
        <dbReference type="ARBA" id="ARBA00023186"/>
    </source>
</evidence>
<dbReference type="PRINTS" id="PR00775">
    <property type="entry name" value="HEATSHOCK90"/>
</dbReference>
<evidence type="ECO:0000313" key="7">
    <source>
        <dbReference type="Proteomes" id="UP000521017"/>
    </source>
</evidence>
<comment type="similarity">
    <text evidence="1">Belongs to the heat shock protein 90 family.</text>
</comment>
<dbReference type="Proteomes" id="UP000521017">
    <property type="component" value="Unassembled WGS sequence"/>
</dbReference>
<accession>A0A7X0JAN1</accession>
<evidence type="ECO:0000256" key="1">
    <source>
        <dbReference type="ARBA" id="ARBA00008239"/>
    </source>
</evidence>
<keyword evidence="4" id="KW-0143">Chaperone</keyword>
<evidence type="ECO:0000259" key="5">
    <source>
        <dbReference type="Pfam" id="PF24391"/>
    </source>
</evidence>
<sequence>MSDATKSECPSLFYELDLPKFLKNKESPFLSIINGVLEFVTPILDTRISAIFPLYTLHNTGHSFRIMQYMSKLVEDYAKLSDLEIALLICAALLHDVGMGVSETDLKDIKSDNFAFCNTKYSAMLRLLNGNDTEATQEYIRRIHGQLSGRYIKLNLKDKLTVPGLPHLSLAEDLALICESHTRDYDWIKTKLRHHEVRGDYQFNSQYVACILRLADILDIDANRTPYRLYELISPQGSSEKEWKQHFDVLNNDKIVLNARTQLREIYFYGKSKNADIHRKLLTYIGWVETELSGALALVAGMKSEYNLPLDPKPKNEIETEGFSFSGYKMTLKFEAISSLLMGEKIYGSKQLGLRELIQNSLDACRIRQENEKRSLGEDPYVPTVRVVLDQESNVVTIKDNGVGMSMEIIKNHFLNIGVSYYQSFEFLLQDLSYKPIGNYGIGFLSCFMLSDEVTVKTRHYQAKDLHVIQLEKGNEWTSLSEKNEVGFFGTEVTLNYKQFLQVFDSNVEKIREFLCKFFLTDGINFQLLDNSKPVIPIKNELYPTTEPDKTFHRIDLGDYLNDIEGYVLVRKKTDFVRSLADLGLDESVYLYRPLAEENENETYSEYAARRDSWQCLVPANDLAAIPVDDYFSSSEIKYLSVPVVTKEIRKEFESGMTYTEGDTENVVEKLRSKLAWITILLPKNVKNYGYSEEVTSTDSILEGVDHAALVALGQEPDLPTYKFENKITLFEGNKNNLYLPFEIPEKRYFYTYSSNLPRQELFIRNVLIKDFYFTLPYAASVFDISTIVVNVNSRKFIPDISRNTIAAPSEQELNYVVGKAIHYGVIKFLGLGAEEVNTFQNFVARFYSRVSEFEKVPDSSI</sequence>
<dbReference type="RefSeq" id="WP_184629146.1">
    <property type="nucleotide sequence ID" value="NZ_JACHCC010000017.1"/>
</dbReference>
<dbReference type="GO" id="GO:0005524">
    <property type="term" value="F:ATP binding"/>
    <property type="evidence" value="ECO:0007669"/>
    <property type="project" value="UniProtKB-KW"/>
</dbReference>
<dbReference type="InterPro" id="IPR001404">
    <property type="entry name" value="Hsp90_fam"/>
</dbReference>
<dbReference type="InterPro" id="IPR036890">
    <property type="entry name" value="HATPase_C_sf"/>
</dbReference>
<name>A0A7X0JAN1_9SPHI</name>
<dbReference type="SUPFAM" id="SSF55874">
    <property type="entry name" value="ATPase domain of HSP90 chaperone/DNA topoisomerase II/histidine kinase"/>
    <property type="match status" value="1"/>
</dbReference>